<reference evidence="3 4" key="1">
    <citation type="journal article" date="2017" name="Nature">
        <title>The Apostasia genome and the evolution of orchids.</title>
        <authorList>
            <person name="Zhang G.Q."/>
            <person name="Liu K.W."/>
            <person name="Li Z."/>
            <person name="Lohaus R."/>
            <person name="Hsiao Y.Y."/>
            <person name="Niu S.C."/>
            <person name="Wang J.Y."/>
            <person name="Lin Y.C."/>
            <person name="Xu Q."/>
            <person name="Chen L.J."/>
            <person name="Yoshida K."/>
            <person name="Fujiwara S."/>
            <person name="Wang Z.W."/>
            <person name="Zhang Y.Q."/>
            <person name="Mitsuda N."/>
            <person name="Wang M."/>
            <person name="Liu G.H."/>
            <person name="Pecoraro L."/>
            <person name="Huang H.X."/>
            <person name="Xiao X.J."/>
            <person name="Lin M."/>
            <person name="Wu X.Y."/>
            <person name="Wu W.L."/>
            <person name="Chen Y.Y."/>
            <person name="Chang S.B."/>
            <person name="Sakamoto S."/>
            <person name="Ohme-Takagi M."/>
            <person name="Yagi M."/>
            <person name="Zeng S.J."/>
            <person name="Shen C.Y."/>
            <person name="Yeh C.M."/>
            <person name="Luo Y.B."/>
            <person name="Tsai W.C."/>
            <person name="Van de Peer Y."/>
            <person name="Liu Z.J."/>
        </authorList>
    </citation>
    <scope>NUCLEOTIDE SEQUENCE [LARGE SCALE GENOMIC DNA]</scope>
    <source>
        <strain evidence="4">cv. Shenzhen</strain>
        <tissue evidence="3">Stem</tissue>
    </source>
</reference>
<dbReference type="InterPro" id="IPR033337">
    <property type="entry name" value="TORTIFOLIA1/SINE1-2"/>
</dbReference>
<dbReference type="Pfam" id="PF24714">
    <property type="entry name" value="TOR1L1_N"/>
    <property type="match status" value="1"/>
</dbReference>
<dbReference type="PANTHER" id="PTHR31355">
    <property type="entry name" value="MICROTUBULE-ASSOCIATED PROTEIN TORTIFOLIA1"/>
    <property type="match status" value="1"/>
</dbReference>
<sequence>MRSHPMNPKGKTSSRNVTPQQATFELKQRVVLALNKIADRDTYQIGLEELEKVARTLTPECISPFLSCITDTDSEQKSAVRKECIRAMGTLARFHGSLMAPHLGKMVGSIIKRLKDSDSVVRDACVETMGILTMSIGCSGGGDSVFVGLVRPFFEALGEQNRYVQAGSALCLARVIDEACEPPRMLLSQMLARVVKFLKNQHFMGKPAIIELIRSIVQAGGAATEHALSLAVTNILEALKCTDWTTRKAASTALAAISVSNGGSLGFLKVACIRSLESCRFDKVKPVRDAVVHALHCWKALRGNDSSEPSEAGSSTKENIHGDYADSAYTGDSGWRESSSRKTSVVSASTGSSIGSTKKKMPLSTRKISPSYMDNHHLKNSNDCNIEISLPKACIAPSRVDAHKAPLQCTIVHNLQSVEGTRRCNDTMQECETTDDKPDCSSTSDIISVSCETKHIAINHEYFNDGDSASVFDMSGEPVAEEVGFEGFRTREHRSVDSTVMDTSVMDTCSNLTRICCENAANELAFIRKKLVDIANKQSKLLELIQAFMGNTISDLSNLHVKVHNMEDAVDQITQIVVQNGSCLNLVDSKHVKKNLSLSSSPRFSACTPRPSVDAVILQHSKTSLHKMQSCGEQSLSRSRSSSSIKEGLEAWTDPTSKIGKNSQGMVIKEKSGRKAKADDNQLCLSNLSLGSMQTEFENKSVFWKRIREMVCVGGVESAYEEVLCSGDDAKMLELMDRTGPVLEKLSSEAANEVVCTLIRMFRKQRFRSSMIPWLQQVVDLSCLHTPKQPFLSGKIQMEFLFALKSMTEMKYIGSGDRISIAQFAAKLSKEWAETPTRRIPLPRACSGVE</sequence>
<feature type="domain" description="TOG" evidence="2">
    <location>
        <begin position="48"/>
        <end position="290"/>
    </location>
</feature>
<dbReference type="GO" id="GO:0008017">
    <property type="term" value="F:microtubule binding"/>
    <property type="evidence" value="ECO:0007669"/>
    <property type="project" value="InterPro"/>
</dbReference>
<dbReference type="InterPro" id="IPR011989">
    <property type="entry name" value="ARM-like"/>
</dbReference>
<dbReference type="AlphaFoldDB" id="A0A2I0ABJ2"/>
<dbReference type="InterPro" id="IPR057600">
    <property type="entry name" value="TORTIFOLIA1/SINE1-2_N"/>
</dbReference>
<dbReference type="Proteomes" id="UP000236161">
    <property type="component" value="Unassembled WGS sequence"/>
</dbReference>
<name>A0A2I0ABJ2_9ASPA</name>
<evidence type="ECO:0000256" key="1">
    <source>
        <dbReference type="SAM" id="MobiDB-lite"/>
    </source>
</evidence>
<dbReference type="SMART" id="SM01349">
    <property type="entry name" value="TOG"/>
    <property type="match status" value="1"/>
</dbReference>
<dbReference type="EMBL" id="KZ452001">
    <property type="protein sequence ID" value="PKA52921.1"/>
    <property type="molecule type" value="Genomic_DNA"/>
</dbReference>
<accession>A0A2I0ABJ2</accession>
<feature type="compositionally biased region" description="Polar residues" evidence="1">
    <location>
        <begin position="304"/>
        <end position="317"/>
    </location>
</feature>
<evidence type="ECO:0000313" key="4">
    <source>
        <dbReference type="Proteomes" id="UP000236161"/>
    </source>
</evidence>
<protein>
    <submittedName>
        <fullName evidence="3">Microtubule-associated protein SPIRAL2-like</fullName>
    </submittedName>
</protein>
<dbReference type="InterPro" id="IPR016024">
    <property type="entry name" value="ARM-type_fold"/>
</dbReference>
<organism evidence="3 4">
    <name type="scientific">Apostasia shenzhenica</name>
    <dbReference type="NCBI Taxonomy" id="1088818"/>
    <lineage>
        <taxon>Eukaryota</taxon>
        <taxon>Viridiplantae</taxon>
        <taxon>Streptophyta</taxon>
        <taxon>Embryophyta</taxon>
        <taxon>Tracheophyta</taxon>
        <taxon>Spermatophyta</taxon>
        <taxon>Magnoliopsida</taxon>
        <taxon>Liliopsida</taxon>
        <taxon>Asparagales</taxon>
        <taxon>Orchidaceae</taxon>
        <taxon>Apostasioideae</taxon>
        <taxon>Apostasia</taxon>
    </lineage>
</organism>
<dbReference type="Pfam" id="PF24713">
    <property type="entry name" value="TOR1L1_C"/>
    <property type="match status" value="1"/>
</dbReference>
<evidence type="ECO:0000313" key="3">
    <source>
        <dbReference type="EMBL" id="PKA52921.1"/>
    </source>
</evidence>
<dbReference type="InterPro" id="IPR034085">
    <property type="entry name" value="TOG"/>
</dbReference>
<dbReference type="Gene3D" id="1.25.10.10">
    <property type="entry name" value="Leucine-rich Repeat Variant"/>
    <property type="match status" value="1"/>
</dbReference>
<dbReference type="GO" id="GO:0005874">
    <property type="term" value="C:microtubule"/>
    <property type="evidence" value="ECO:0007669"/>
    <property type="project" value="InterPro"/>
</dbReference>
<keyword evidence="4" id="KW-1185">Reference proteome</keyword>
<feature type="region of interest" description="Disordered" evidence="1">
    <location>
        <begin position="304"/>
        <end position="363"/>
    </location>
</feature>
<gene>
    <name evidence="3" type="primary">SP2L</name>
    <name evidence="3" type="ORF">AXF42_Ash001902</name>
</gene>
<dbReference type="SUPFAM" id="SSF48371">
    <property type="entry name" value="ARM repeat"/>
    <property type="match status" value="1"/>
</dbReference>
<evidence type="ECO:0000259" key="2">
    <source>
        <dbReference type="SMART" id="SM01349"/>
    </source>
</evidence>
<dbReference type="OrthoDB" id="298726at2759"/>
<dbReference type="InterPro" id="IPR057599">
    <property type="entry name" value="TORTIFOLIA1/TORL1-2_C"/>
</dbReference>
<feature type="compositionally biased region" description="Polar residues" evidence="1">
    <location>
        <begin position="10"/>
        <end position="20"/>
    </location>
</feature>
<proteinExistence type="predicted"/>
<dbReference type="PANTHER" id="PTHR31355:SF22">
    <property type="entry name" value="TORTIFOLIA1-LIKE PROTEIN 2"/>
    <property type="match status" value="1"/>
</dbReference>
<feature type="region of interest" description="Disordered" evidence="1">
    <location>
        <begin position="1"/>
        <end position="20"/>
    </location>
</feature>
<feature type="compositionally biased region" description="Low complexity" evidence="1">
    <location>
        <begin position="341"/>
        <end position="356"/>
    </location>
</feature>